<proteinExistence type="predicted"/>
<accession>A0A0L8VDH8</accession>
<dbReference type="PANTHER" id="PTHR43682">
    <property type="entry name" value="LACTATE UTILIZATION PROTEIN C"/>
    <property type="match status" value="1"/>
</dbReference>
<name>A0A0L8VDH8_9BACT</name>
<evidence type="ECO:0000313" key="3">
    <source>
        <dbReference type="Proteomes" id="UP000036958"/>
    </source>
</evidence>
<comment type="caution">
    <text evidence="2">The sequence shown here is derived from an EMBL/GenBank/DDBJ whole genome shotgun (WGS) entry which is preliminary data.</text>
</comment>
<dbReference type="EMBL" id="LGIA01000025">
    <property type="protein sequence ID" value="KOH46511.1"/>
    <property type="molecule type" value="Genomic_DNA"/>
</dbReference>
<keyword evidence="3" id="KW-1185">Reference proteome</keyword>
<dbReference type="Proteomes" id="UP000036958">
    <property type="component" value="Unassembled WGS sequence"/>
</dbReference>
<dbReference type="Gene3D" id="3.40.50.10420">
    <property type="entry name" value="NagB/RpiA/CoA transferase-like"/>
    <property type="match status" value="1"/>
</dbReference>
<organism evidence="2 3">
    <name type="scientific">Sunxiuqinia dokdonensis</name>
    <dbReference type="NCBI Taxonomy" id="1409788"/>
    <lineage>
        <taxon>Bacteria</taxon>
        <taxon>Pseudomonadati</taxon>
        <taxon>Bacteroidota</taxon>
        <taxon>Bacteroidia</taxon>
        <taxon>Marinilabiliales</taxon>
        <taxon>Prolixibacteraceae</taxon>
        <taxon>Sunxiuqinia</taxon>
    </lineage>
</organism>
<dbReference type="PANTHER" id="PTHR43682:SF1">
    <property type="entry name" value="LACTATE UTILIZATION PROTEIN C"/>
    <property type="match status" value="1"/>
</dbReference>
<sequence>MSSSKEKILKRLTEAQKSRGGQITPLPDFQAPIYLPFESEIAESFKTNLELIGGQVFRVKDINEAVAELKKLADAEKLTNIVCLHPELQTALSGELEFASSMDDLQHIGVGITTCEFLVAHLGSILVSSASETGRRLHVFPEIHVVIAHSGQLVNYLDDALEQLEKKYPEQLPSMMTNITGPSRTADIEKTLVMGMHGPKKLFVLLADEPF</sequence>
<feature type="domain" description="LUD" evidence="1">
    <location>
        <begin position="43"/>
        <end position="206"/>
    </location>
</feature>
<evidence type="ECO:0000259" key="1">
    <source>
        <dbReference type="Pfam" id="PF02589"/>
    </source>
</evidence>
<reference evidence="3" key="1">
    <citation type="submission" date="2015-07" db="EMBL/GenBank/DDBJ databases">
        <title>Genome sequencing of Sunxiuqinia dokdonensis strain SK.</title>
        <authorList>
            <person name="Ahn S."/>
            <person name="Kim B.-C."/>
        </authorList>
    </citation>
    <scope>NUCLEOTIDE SEQUENCE [LARGE SCALE GENOMIC DNA]</scope>
    <source>
        <strain evidence="3">SK</strain>
    </source>
</reference>
<dbReference type="SUPFAM" id="SSF100950">
    <property type="entry name" value="NagB/RpiA/CoA transferase-like"/>
    <property type="match status" value="1"/>
</dbReference>
<dbReference type="InterPro" id="IPR024185">
    <property type="entry name" value="FTHF_cligase-like_sf"/>
</dbReference>
<dbReference type="AlphaFoldDB" id="A0A0L8VDH8"/>
<gene>
    <name evidence="2" type="ORF">NC99_06500</name>
</gene>
<dbReference type="STRING" id="1409788.NC99_06500"/>
<dbReference type="InterPro" id="IPR037171">
    <property type="entry name" value="NagB/RpiA_transferase-like"/>
</dbReference>
<dbReference type="InterPro" id="IPR003741">
    <property type="entry name" value="LUD_dom"/>
</dbReference>
<dbReference type="Pfam" id="PF02589">
    <property type="entry name" value="LUD_dom"/>
    <property type="match status" value="1"/>
</dbReference>
<dbReference type="RefSeq" id="WP_053179675.1">
    <property type="nucleotide sequence ID" value="NZ_LGIA01000025.1"/>
</dbReference>
<dbReference type="PATRIC" id="fig|1409788.3.peg.665"/>
<evidence type="ECO:0000313" key="2">
    <source>
        <dbReference type="EMBL" id="KOH46511.1"/>
    </source>
</evidence>
<dbReference type="OrthoDB" id="9794157at2"/>
<protein>
    <recommendedName>
        <fullName evidence="1">LUD domain-containing protein</fullName>
    </recommendedName>
</protein>